<accession>A0AAV7IK74</accession>
<dbReference type="AlphaFoldDB" id="A0AAV7IK74"/>
<dbReference type="Proteomes" id="UP000826195">
    <property type="component" value="Unassembled WGS sequence"/>
</dbReference>
<dbReference type="EMBL" id="JAHXZJ010001492">
    <property type="protein sequence ID" value="KAH0552530.1"/>
    <property type="molecule type" value="Genomic_DNA"/>
</dbReference>
<evidence type="ECO:0000313" key="1">
    <source>
        <dbReference type="EMBL" id="KAH0552530.1"/>
    </source>
</evidence>
<reference evidence="1 2" key="1">
    <citation type="journal article" date="2021" name="J. Hered.">
        <title>A chromosome-level genome assembly of the parasitoid wasp, Cotesia glomerata (Hymenoptera: Braconidae).</title>
        <authorList>
            <person name="Pinto B.J."/>
            <person name="Weis J.J."/>
            <person name="Gamble T."/>
            <person name="Ode P.J."/>
            <person name="Paul R."/>
            <person name="Zaspel J.M."/>
        </authorList>
    </citation>
    <scope>NUCLEOTIDE SEQUENCE [LARGE SCALE GENOMIC DNA]</scope>
    <source>
        <strain evidence="1">CgM1</strain>
    </source>
</reference>
<evidence type="ECO:0000313" key="2">
    <source>
        <dbReference type="Proteomes" id="UP000826195"/>
    </source>
</evidence>
<name>A0AAV7IK74_COTGL</name>
<comment type="caution">
    <text evidence="1">The sequence shown here is derived from an EMBL/GenBank/DDBJ whole genome shotgun (WGS) entry which is preliminary data.</text>
</comment>
<keyword evidence="2" id="KW-1185">Reference proteome</keyword>
<proteinExistence type="predicted"/>
<sequence length="122" mass="13789">MVNTEPLLVTHHENLGEISRKSTIDIRRTMTRKVWDVYITRQVSHYLQQNSLRTRDVETQTVETRNFPIMHLAKNIAPIAGKSGIAMEIALSETARQLNGCETTASLARPHIQCLIHDVDAA</sequence>
<protein>
    <submittedName>
        <fullName evidence="1">Uncharacterized protein</fullName>
    </submittedName>
</protein>
<organism evidence="1 2">
    <name type="scientific">Cotesia glomerata</name>
    <name type="common">Lepidopteran parasitic wasp</name>
    <name type="synonym">Apanteles glomeratus</name>
    <dbReference type="NCBI Taxonomy" id="32391"/>
    <lineage>
        <taxon>Eukaryota</taxon>
        <taxon>Metazoa</taxon>
        <taxon>Ecdysozoa</taxon>
        <taxon>Arthropoda</taxon>
        <taxon>Hexapoda</taxon>
        <taxon>Insecta</taxon>
        <taxon>Pterygota</taxon>
        <taxon>Neoptera</taxon>
        <taxon>Endopterygota</taxon>
        <taxon>Hymenoptera</taxon>
        <taxon>Apocrita</taxon>
        <taxon>Ichneumonoidea</taxon>
        <taxon>Braconidae</taxon>
        <taxon>Microgastrinae</taxon>
        <taxon>Cotesia</taxon>
    </lineage>
</organism>
<gene>
    <name evidence="1" type="ORF">KQX54_011697</name>
</gene>